<dbReference type="CDD" id="cd07067">
    <property type="entry name" value="HP_PGM_like"/>
    <property type="match status" value="1"/>
</dbReference>
<dbReference type="EMBL" id="LR877152">
    <property type="protein sequence ID" value="CAD2217093.1"/>
    <property type="molecule type" value="Genomic_DNA"/>
</dbReference>
<dbReference type="InterPro" id="IPR051695">
    <property type="entry name" value="Phosphoglycerate_Mutase"/>
</dbReference>
<feature type="binding site" evidence="3">
    <location>
        <begin position="8"/>
        <end position="15"/>
    </location>
    <ligand>
        <name>substrate</name>
    </ligand>
</feature>
<feature type="binding site" evidence="3">
    <location>
        <position position="60"/>
    </location>
    <ligand>
        <name>substrate</name>
    </ligand>
</feature>
<reference evidence="4 5" key="1">
    <citation type="submission" date="2020-08" db="EMBL/GenBank/DDBJ databases">
        <authorList>
            <person name="Newling K."/>
            <person name="Davey J."/>
            <person name="Forrester S."/>
        </authorList>
    </citation>
    <scope>NUCLEOTIDE SEQUENCE [LARGE SCALE GENOMIC DNA]</scope>
    <source>
        <strain evidence="5">Crithidia deanei Carvalho (ATCC PRA-265)</strain>
    </source>
</reference>
<evidence type="ECO:0000256" key="3">
    <source>
        <dbReference type="PIRSR" id="PIRSR613078-2"/>
    </source>
</evidence>
<dbReference type="SMART" id="SM00855">
    <property type="entry name" value="PGAM"/>
    <property type="match status" value="1"/>
</dbReference>
<dbReference type="GO" id="GO:0043456">
    <property type="term" value="P:regulation of pentose-phosphate shunt"/>
    <property type="evidence" value="ECO:0007669"/>
    <property type="project" value="TreeGrafter"/>
</dbReference>
<evidence type="ECO:0000256" key="2">
    <source>
        <dbReference type="PIRSR" id="PIRSR613078-1"/>
    </source>
</evidence>
<protein>
    <submittedName>
        <fullName evidence="4">Histidine phosphatase superfamily (Branch 1), putative</fullName>
    </submittedName>
</protein>
<gene>
    <name evidence="4" type="ORF">ADEAN_000457100</name>
</gene>
<keyword evidence="1" id="KW-0378">Hydrolase</keyword>
<organism evidence="4 5">
    <name type="scientific">Angomonas deanei</name>
    <dbReference type="NCBI Taxonomy" id="59799"/>
    <lineage>
        <taxon>Eukaryota</taxon>
        <taxon>Discoba</taxon>
        <taxon>Euglenozoa</taxon>
        <taxon>Kinetoplastea</taxon>
        <taxon>Metakinetoplastina</taxon>
        <taxon>Trypanosomatida</taxon>
        <taxon>Trypanosomatidae</taxon>
        <taxon>Strigomonadinae</taxon>
        <taxon>Angomonas</taxon>
    </lineage>
</organism>
<dbReference type="GO" id="GO:0045820">
    <property type="term" value="P:negative regulation of glycolytic process"/>
    <property type="evidence" value="ECO:0007669"/>
    <property type="project" value="TreeGrafter"/>
</dbReference>
<feature type="active site" description="Tele-phosphohistidine intermediate" evidence="2">
    <location>
        <position position="9"/>
    </location>
</feature>
<dbReference type="InterPro" id="IPR029033">
    <property type="entry name" value="His_PPase_superfam"/>
</dbReference>
<dbReference type="SUPFAM" id="SSF53254">
    <property type="entry name" value="Phosphoglycerate mutase-like"/>
    <property type="match status" value="1"/>
</dbReference>
<evidence type="ECO:0000256" key="1">
    <source>
        <dbReference type="ARBA" id="ARBA00022801"/>
    </source>
</evidence>
<dbReference type="PANTHER" id="PTHR46517:SF1">
    <property type="entry name" value="FRUCTOSE-2,6-BISPHOSPHATASE TIGAR"/>
    <property type="match status" value="1"/>
</dbReference>
<feature type="active site" description="Proton donor/acceptor" evidence="2">
    <location>
        <position position="84"/>
    </location>
</feature>
<dbReference type="InterPro" id="IPR001345">
    <property type="entry name" value="PG/BPGM_mutase_AS"/>
</dbReference>
<dbReference type="PANTHER" id="PTHR46517">
    <property type="entry name" value="FRUCTOSE-2,6-BISPHOSPHATASE TIGAR"/>
    <property type="match status" value="1"/>
</dbReference>
<sequence length="185" mass="20724">MATVYVCRHGQDLDNLNGILNGHRNEPLSELGQTQAKAVADKIKEEGVLFDAVYVSPLQRARQTAEAICERIGMEAQVRDDLIERNFGVLSGKPYADIPKYAGENILQGDNVLYFLEVEGGESFDDCFKRAQRVLEDVDRRHAGKNVLLVCHGDIGKMLLAVRRGVSWREGLLMPYFANTEVMKL</sequence>
<dbReference type="GO" id="GO:0005829">
    <property type="term" value="C:cytosol"/>
    <property type="evidence" value="ECO:0007669"/>
    <property type="project" value="TreeGrafter"/>
</dbReference>
<dbReference type="Pfam" id="PF00300">
    <property type="entry name" value="His_Phos_1"/>
    <property type="match status" value="1"/>
</dbReference>
<dbReference type="PROSITE" id="PS00175">
    <property type="entry name" value="PG_MUTASE"/>
    <property type="match status" value="1"/>
</dbReference>
<keyword evidence="5" id="KW-1185">Reference proteome</keyword>
<dbReference type="Gene3D" id="3.40.50.1240">
    <property type="entry name" value="Phosphoglycerate mutase-like"/>
    <property type="match status" value="1"/>
</dbReference>
<dbReference type="GO" id="GO:0004331">
    <property type="term" value="F:fructose-2,6-bisphosphate 2-phosphatase activity"/>
    <property type="evidence" value="ECO:0007669"/>
    <property type="project" value="TreeGrafter"/>
</dbReference>
<proteinExistence type="predicted"/>
<dbReference type="InterPro" id="IPR013078">
    <property type="entry name" value="His_Pase_superF_clade-1"/>
</dbReference>
<evidence type="ECO:0000313" key="5">
    <source>
        <dbReference type="Proteomes" id="UP000515908"/>
    </source>
</evidence>
<dbReference type="AlphaFoldDB" id="A0A7G2CEI6"/>
<dbReference type="VEuPathDB" id="TriTrypDB:ADEAN_000457100"/>
<dbReference type="PIRSF" id="PIRSF000709">
    <property type="entry name" value="6PFK_2-Ptase"/>
    <property type="match status" value="1"/>
</dbReference>
<name>A0A7G2CEI6_9TRYP</name>
<dbReference type="Proteomes" id="UP000515908">
    <property type="component" value="Chromosome 08"/>
</dbReference>
<dbReference type="OrthoDB" id="354304at2759"/>
<evidence type="ECO:0000313" key="4">
    <source>
        <dbReference type="EMBL" id="CAD2217093.1"/>
    </source>
</evidence>
<accession>A0A7G2CEI6</accession>